<dbReference type="Gene3D" id="3.40.190.10">
    <property type="entry name" value="Periplasmic binding protein-like II"/>
    <property type="match status" value="2"/>
</dbReference>
<reference evidence="2" key="1">
    <citation type="submission" date="2023-07" db="EMBL/GenBank/DDBJ databases">
        <authorList>
            <person name="Pelsma A.J. K."/>
        </authorList>
    </citation>
    <scope>NUCLEOTIDE SEQUENCE</scope>
</reference>
<sequence>MNTFRGLLAFATALLPFLPPSFAGDTISLNKNVNIAKVRVGYLPMVSSLAYFVATYNHYFVDEKLDVDANYSKTSDTLAQDLVSNNIDVVIELSIVPLLQTLDSSGSAKFRIFSVSRIDASNGFDGVLVKGSSTATDLSGLSSRRVAVFPGTTARDTFAAVFSAQYPSLRLPQFDNTIRPSDQLNALLRGDIDAIHAYEPFLTVGQKRFGFKRLYGSIYAAQLTPNPIGVAAVSESFIATNRDATTRFLRAMNRAVEYIRSHPDESRDILSKYTHADSDVARDMAIMPMSLTYEIDKANLNRYLELLHNMNQYRFRVQADRICLDDELAERTGK</sequence>
<protein>
    <recommendedName>
        <fullName evidence="1">SsuA/THI5-like domain-containing protein</fullName>
    </recommendedName>
</protein>
<dbReference type="AlphaFoldDB" id="A0AA48LZ26"/>
<dbReference type="InterPro" id="IPR015168">
    <property type="entry name" value="SsuA/THI5"/>
</dbReference>
<evidence type="ECO:0000259" key="1">
    <source>
        <dbReference type="Pfam" id="PF09084"/>
    </source>
</evidence>
<dbReference type="PANTHER" id="PTHR30024:SF42">
    <property type="entry name" value="ALIPHATIC SULFONATES-BINDING PROTEIN-RELATED"/>
    <property type="match status" value="1"/>
</dbReference>
<gene>
    <name evidence="2" type="ORF">AMST5_00083</name>
</gene>
<dbReference type="Pfam" id="PF09084">
    <property type="entry name" value="NMT1"/>
    <property type="match status" value="1"/>
</dbReference>
<feature type="domain" description="SsuA/THI5-like" evidence="1">
    <location>
        <begin position="49"/>
        <end position="265"/>
    </location>
</feature>
<dbReference type="EMBL" id="OY288114">
    <property type="protein sequence ID" value="CAJ0849150.1"/>
    <property type="molecule type" value="Genomic_DNA"/>
</dbReference>
<dbReference type="SUPFAM" id="SSF53850">
    <property type="entry name" value="Periplasmic binding protein-like II"/>
    <property type="match status" value="1"/>
</dbReference>
<organism evidence="2">
    <name type="scientific">freshwater sediment metagenome</name>
    <dbReference type="NCBI Taxonomy" id="556182"/>
    <lineage>
        <taxon>unclassified sequences</taxon>
        <taxon>metagenomes</taxon>
        <taxon>ecological metagenomes</taxon>
    </lineage>
</organism>
<evidence type="ECO:0000313" key="2">
    <source>
        <dbReference type="EMBL" id="CAJ0849150.1"/>
    </source>
</evidence>
<name>A0AA48LZ26_9ZZZZ</name>
<dbReference type="PANTHER" id="PTHR30024">
    <property type="entry name" value="ALIPHATIC SULFONATES-BINDING PROTEIN-RELATED"/>
    <property type="match status" value="1"/>
</dbReference>
<proteinExistence type="predicted"/>
<accession>A0AA48LZ26</accession>